<comment type="caution">
    <text evidence="7">The sequence shown here is derived from an EMBL/GenBank/DDBJ whole genome shotgun (WGS) entry which is preliminary data.</text>
</comment>
<dbReference type="SUPFAM" id="SSF48371">
    <property type="entry name" value="ARM repeat"/>
    <property type="match status" value="2"/>
</dbReference>
<evidence type="ECO:0000259" key="4">
    <source>
        <dbReference type="Pfam" id="PF10350"/>
    </source>
</evidence>
<keyword evidence="3" id="KW-0175">Coiled coil</keyword>
<dbReference type="InterPro" id="IPR056842">
    <property type="entry name" value="THADA-like_TPR_C"/>
</dbReference>
<evidence type="ECO:0008006" key="9">
    <source>
        <dbReference type="Google" id="ProtNLM"/>
    </source>
</evidence>
<dbReference type="PANTHER" id="PTHR14387:SF0">
    <property type="entry name" value="DUF2428 DOMAIN-CONTAINING PROTEIN"/>
    <property type="match status" value="1"/>
</dbReference>
<feature type="domain" description="DUF2428" evidence="4">
    <location>
        <begin position="675"/>
        <end position="919"/>
    </location>
</feature>
<evidence type="ECO:0000313" key="7">
    <source>
        <dbReference type="EMBL" id="KAL1882771.1"/>
    </source>
</evidence>
<dbReference type="PANTHER" id="PTHR14387">
    <property type="entry name" value="THADA/DEATH RECEPTOR INTERACTING PROTEIN"/>
    <property type="match status" value="1"/>
</dbReference>
<evidence type="ECO:0000256" key="1">
    <source>
        <dbReference type="ARBA" id="ARBA00010409"/>
    </source>
</evidence>
<dbReference type="InterPro" id="IPR019442">
    <property type="entry name" value="THADA/TRM732_DUF2428"/>
</dbReference>
<dbReference type="Pfam" id="PF25151">
    <property type="entry name" value="TPR_Trm732_C"/>
    <property type="match status" value="1"/>
</dbReference>
<dbReference type="Pfam" id="PF10350">
    <property type="entry name" value="DUF2428"/>
    <property type="match status" value="1"/>
</dbReference>
<evidence type="ECO:0000259" key="6">
    <source>
        <dbReference type="Pfam" id="PF25151"/>
    </source>
</evidence>
<evidence type="ECO:0000259" key="5">
    <source>
        <dbReference type="Pfam" id="PF25150"/>
    </source>
</evidence>
<organism evidence="7 8">
    <name type="scientific">Phialemonium thermophilum</name>
    <dbReference type="NCBI Taxonomy" id="223376"/>
    <lineage>
        <taxon>Eukaryota</taxon>
        <taxon>Fungi</taxon>
        <taxon>Dikarya</taxon>
        <taxon>Ascomycota</taxon>
        <taxon>Pezizomycotina</taxon>
        <taxon>Sordariomycetes</taxon>
        <taxon>Sordariomycetidae</taxon>
        <taxon>Cephalothecales</taxon>
        <taxon>Cephalothecaceae</taxon>
        <taxon>Phialemonium</taxon>
    </lineage>
</organism>
<keyword evidence="2" id="KW-0819">tRNA processing</keyword>
<sequence length="1602" mass="177480">MAEIRYDDCAIPEMDSELFKNAGTISVWLEKQPTAVRVQLAQKIFSSLLSGATQPNSAPSHACVKLCGFVQLCSKAGPRDEGLWRWAFSEDTALTLFHFYTEWSEHDPHRSMRLALDLVSRLFTQNPDPIIGAAIRAAVLESVVAVVGRQSSRSAAKASLQALSYFLGRQVVTVWDVEQTYRKVKPSVAELRGCQLWGSFVTDVFSWMTLHNVCPVAGKLLVQLFQELRNAALSGLSEAEPSLGNKDGSLDGFSIEIWQEWMQDGVETNPNVLEAVKNYIYAPLFKADRQSSLTLLEGFVQQKVLDGPAALLRLTGLEIGRKAGLVEEPGSHAAARPTGEMVTIQKEVLEVFMVHPSHMVRSSALSLLLSSPFTSRPVSSETFELLRRHLPMYYADYDTKFRQEILGFSRILICRVKNVITAAKKNLSKSAELYNPLLPAIPKKPTAAELLGSEEEVRDILNQHEEFLDWYIHFLRDELIPTASYQRHISALRALVPVVKFGKRSSGSDNDIDETGLTSVFSDSTFLRLLMDLVIDPFDDVRETASAILLLLPPRFAVKNINSGAGTLTPLAAMQEFCDRAITLASRTGRADHGNGAARAQGILYSWLESPQKQMELVSTTLQRLERKLSRAAEDLGRAAMEDSVHVDFASLTYIWQVLVNSNSGTASDREIVDQLQRRILASCERVWVVVRHVLCDDSPEGHFPEEMEAIQGLDTKDLLSYSFRAVHESSNLMQTMIKGLGTVDSSPVNTFRPPLDVFNGVGSLTFNQLSTLRHRGAFSTVSSTFTTCCQLTVNLRKVFPDMPESENHLTRWYKGSLACILNQVSTTRRSAGIPALVIGILAANAVSPSFGEVFDTLVEIAQKPARITETDGSNLPQVHALNSLRGIFRSSLLSKRAETYLPMTLQLAASCLKSEVWAIRNCGLLLLRSLIDCLFGTGESKYSMESGWDGHTIRISYAKYPSLPGVLLSLLNPSDKSLDSGSISSSYQSSAAEAVFPALDIIRRAGPPQEHRVVLYDYVKQYLGSHLWHVREMAARTLTSFLLHGDWLEPIRELIRHSLHGSNRLHGALLTVRFLLERRMEVDADATKDDVPILISVLDNLLIDSMSLIPCSDVHAALVDIFNLLTSYGFSGSLPPCTAPSRSLMSTADDLKNDWNTSALLRMQLGILAVHEAANSAAIDILRVRLNKTLEVDVDTACEMMKTMAEVLHKRPVPDVWLQLCDLYLEAHSHTASPESRALILRNLKDVMDLLVRGGHVSLLPDCRSLERLWATLQCGEINPTLSHAILEISGTLAAATVLRNEAIYSGDGRQIRSWAALITDALHVCNTFDTRFAAAEALRAFFLPIHGFFVTVQHALPPWFLPCALALYDALNDDDNEIRDVAAEAASSVLSGRMTPLVAAERLIDYLDSFFGGNAEFDAAVVCRMAGQQQNLPTWPSSWPKGDSGSDGKTYTELTSAEELLAQAMQFDDSLFAVEEQNLFIDEVRESKRWRRVFLRGTTIKKGEETEAVVRLRDWAASGLRNLVNLAKREEDRPLGWASSQHVFAICTAVLISSGALSEKMQGDDEMRSLLWEFREAGKASRVHETLLHLASSILEKHGS</sequence>
<evidence type="ECO:0000256" key="3">
    <source>
        <dbReference type="SAM" id="Coils"/>
    </source>
</evidence>
<gene>
    <name evidence="7" type="ORF">VTK73DRAFT_896</name>
</gene>
<feature type="domain" description="tRNA (32-2'-O)-methyltransferase regulator THADA-like TPR repeats region" evidence="5">
    <location>
        <begin position="255"/>
        <end position="543"/>
    </location>
</feature>
<evidence type="ECO:0000256" key="2">
    <source>
        <dbReference type="ARBA" id="ARBA00022694"/>
    </source>
</evidence>
<dbReference type="Pfam" id="PF25150">
    <property type="entry name" value="TPR_Trm732"/>
    <property type="match status" value="1"/>
</dbReference>
<dbReference type="EMBL" id="JAZHXJ010000012">
    <property type="protein sequence ID" value="KAL1882771.1"/>
    <property type="molecule type" value="Genomic_DNA"/>
</dbReference>
<dbReference type="InterPro" id="IPR056843">
    <property type="entry name" value="THADA-like_TPR"/>
</dbReference>
<feature type="domain" description="tRNA (32-2'-O)-methyltransferase regulator THADA-like C-terminal TPR repeats region" evidence="6">
    <location>
        <begin position="921"/>
        <end position="1076"/>
    </location>
</feature>
<proteinExistence type="inferred from homology"/>
<keyword evidence="8" id="KW-1185">Reference proteome</keyword>
<dbReference type="Proteomes" id="UP001586593">
    <property type="component" value="Unassembled WGS sequence"/>
</dbReference>
<evidence type="ECO:0000313" key="8">
    <source>
        <dbReference type="Proteomes" id="UP001586593"/>
    </source>
</evidence>
<dbReference type="InterPro" id="IPR051954">
    <property type="entry name" value="tRNA_methyltransferase_THADA"/>
</dbReference>
<name>A0ABR3Y391_9PEZI</name>
<dbReference type="Pfam" id="PF26523">
    <property type="entry name" value="Trm732_C"/>
    <property type="match status" value="1"/>
</dbReference>
<reference evidence="7 8" key="1">
    <citation type="journal article" date="2024" name="Commun. Biol.">
        <title>Comparative genomic analysis of thermophilic fungi reveals convergent evolutionary adaptations and gene losses.</title>
        <authorList>
            <person name="Steindorff A.S."/>
            <person name="Aguilar-Pontes M.V."/>
            <person name="Robinson A.J."/>
            <person name="Andreopoulos B."/>
            <person name="LaButti K."/>
            <person name="Kuo A."/>
            <person name="Mondo S."/>
            <person name="Riley R."/>
            <person name="Otillar R."/>
            <person name="Haridas S."/>
            <person name="Lipzen A."/>
            <person name="Grimwood J."/>
            <person name="Schmutz J."/>
            <person name="Clum A."/>
            <person name="Reid I.D."/>
            <person name="Moisan M.C."/>
            <person name="Butler G."/>
            <person name="Nguyen T.T.M."/>
            <person name="Dewar K."/>
            <person name="Conant G."/>
            <person name="Drula E."/>
            <person name="Henrissat B."/>
            <person name="Hansel C."/>
            <person name="Singer S."/>
            <person name="Hutchinson M.I."/>
            <person name="de Vries R.P."/>
            <person name="Natvig D.O."/>
            <person name="Powell A.J."/>
            <person name="Tsang A."/>
            <person name="Grigoriev I.V."/>
        </authorList>
    </citation>
    <scope>NUCLEOTIDE SEQUENCE [LARGE SCALE GENOMIC DNA]</scope>
    <source>
        <strain evidence="7 8">ATCC 24622</strain>
    </source>
</reference>
<accession>A0ABR3Y391</accession>
<comment type="similarity">
    <text evidence="1">Belongs to the THADA family.</text>
</comment>
<protein>
    <recommendedName>
        <fullName evidence="9">DUF2428 domain-containing protein</fullName>
    </recommendedName>
</protein>
<dbReference type="InterPro" id="IPR016024">
    <property type="entry name" value="ARM-type_fold"/>
</dbReference>
<feature type="coiled-coil region" evidence="3">
    <location>
        <begin position="615"/>
        <end position="642"/>
    </location>
</feature>